<dbReference type="SUPFAM" id="SSF48576">
    <property type="entry name" value="Terpenoid synthases"/>
    <property type="match status" value="1"/>
</dbReference>
<dbReference type="AlphaFoldDB" id="A0A7J9D6D1"/>
<dbReference type="EMBL" id="JABEZY010273999">
    <property type="protein sequence ID" value="MBA0756276.1"/>
    <property type="molecule type" value="Genomic_DNA"/>
</dbReference>
<dbReference type="Gene3D" id="1.10.600.10">
    <property type="entry name" value="Farnesyl Diphosphate Synthase"/>
    <property type="match status" value="1"/>
</dbReference>
<dbReference type="GO" id="GO:0000287">
    <property type="term" value="F:magnesium ion binding"/>
    <property type="evidence" value="ECO:0007669"/>
    <property type="project" value="InterPro"/>
</dbReference>
<evidence type="ECO:0000313" key="4">
    <source>
        <dbReference type="Proteomes" id="UP000593579"/>
    </source>
</evidence>
<dbReference type="PANTHER" id="PTHR31225">
    <property type="entry name" value="OS04G0344100 PROTEIN-RELATED"/>
    <property type="match status" value="1"/>
</dbReference>
<reference evidence="3 4" key="1">
    <citation type="journal article" date="2019" name="Genome Biol. Evol.">
        <title>Insights into the evolution of the New World diploid cottons (Gossypium, subgenus Houzingenia) based on genome sequencing.</title>
        <authorList>
            <person name="Grover C.E."/>
            <person name="Arick M.A. 2nd"/>
            <person name="Thrash A."/>
            <person name="Conover J.L."/>
            <person name="Sanders W.S."/>
            <person name="Peterson D.G."/>
            <person name="Frelichowski J.E."/>
            <person name="Scheffler J.A."/>
            <person name="Scheffler B.E."/>
            <person name="Wendel J.F."/>
        </authorList>
    </citation>
    <scope>NUCLEOTIDE SEQUENCE [LARGE SCALE GENOMIC DNA]</scope>
    <source>
        <strain evidence="3">5</strain>
        <tissue evidence="3">Leaf</tissue>
    </source>
</reference>
<dbReference type="GO" id="GO:0010333">
    <property type="term" value="F:terpene synthase activity"/>
    <property type="evidence" value="ECO:0007669"/>
    <property type="project" value="InterPro"/>
</dbReference>
<sequence>MIYCRWDTNCIDRLPDYMKLWYSETLNVYKDMKDLMSKEGKSYRVQVAIEAMKRQSQAFYVEAKWLHENYIPTMEEYMPIGLDSCGYWHLTISSFIGVEDSITKETFNWAFNDPKIIRASSTICRLMNDIVSHKWVSMQETYDVLYKQINNAWKDINEELLKPIAAPTSALNRILNLAKVIDLLYKGEDADTQV</sequence>
<dbReference type="Pfam" id="PF03936">
    <property type="entry name" value="Terpene_synth_C"/>
    <property type="match status" value="1"/>
</dbReference>
<evidence type="ECO:0000313" key="3">
    <source>
        <dbReference type="EMBL" id="MBA0756276.1"/>
    </source>
</evidence>
<feature type="non-terminal residue" evidence="3">
    <location>
        <position position="1"/>
    </location>
</feature>
<dbReference type="PANTHER" id="PTHR31225:SF248">
    <property type="entry name" value="(+)-DELTA-CADINENE SYNTHASE"/>
    <property type="match status" value="1"/>
</dbReference>
<name>A0A7J9D6D1_GOSGO</name>
<dbReference type="InterPro" id="IPR008949">
    <property type="entry name" value="Isoprenoid_synthase_dom_sf"/>
</dbReference>
<organism evidence="3 4">
    <name type="scientific">Gossypium gossypioides</name>
    <name type="common">Mexican cotton</name>
    <name type="synonym">Selera gossypioides</name>
    <dbReference type="NCBI Taxonomy" id="34282"/>
    <lineage>
        <taxon>Eukaryota</taxon>
        <taxon>Viridiplantae</taxon>
        <taxon>Streptophyta</taxon>
        <taxon>Embryophyta</taxon>
        <taxon>Tracheophyta</taxon>
        <taxon>Spermatophyta</taxon>
        <taxon>Magnoliopsida</taxon>
        <taxon>eudicotyledons</taxon>
        <taxon>Gunneridae</taxon>
        <taxon>Pentapetalae</taxon>
        <taxon>rosids</taxon>
        <taxon>malvids</taxon>
        <taxon>Malvales</taxon>
        <taxon>Malvaceae</taxon>
        <taxon>Malvoideae</taxon>
        <taxon>Gossypium</taxon>
    </lineage>
</organism>
<proteinExistence type="predicted"/>
<keyword evidence="1" id="KW-0479">Metal-binding</keyword>
<keyword evidence="4" id="KW-1185">Reference proteome</keyword>
<dbReference type="InterPro" id="IPR005630">
    <property type="entry name" value="Terpene_synthase_metal-bd"/>
</dbReference>
<dbReference type="InterPro" id="IPR050148">
    <property type="entry name" value="Terpene_synthase-like"/>
</dbReference>
<evidence type="ECO:0000256" key="1">
    <source>
        <dbReference type="ARBA" id="ARBA00022723"/>
    </source>
</evidence>
<dbReference type="GO" id="GO:0016114">
    <property type="term" value="P:terpenoid biosynthetic process"/>
    <property type="evidence" value="ECO:0007669"/>
    <property type="project" value="InterPro"/>
</dbReference>
<evidence type="ECO:0000259" key="2">
    <source>
        <dbReference type="Pfam" id="PF03936"/>
    </source>
</evidence>
<accession>A0A7J9D6D1</accession>
<gene>
    <name evidence="3" type="ORF">Gogos_021733</name>
</gene>
<protein>
    <recommendedName>
        <fullName evidence="2">Terpene synthase metal-binding domain-containing protein</fullName>
    </recommendedName>
</protein>
<feature type="domain" description="Terpene synthase metal-binding" evidence="2">
    <location>
        <begin position="5"/>
        <end position="137"/>
    </location>
</feature>
<dbReference type="Proteomes" id="UP000593579">
    <property type="component" value="Unassembled WGS sequence"/>
</dbReference>
<dbReference type="OrthoDB" id="1877784at2759"/>
<comment type="caution">
    <text evidence="3">The sequence shown here is derived from an EMBL/GenBank/DDBJ whole genome shotgun (WGS) entry which is preliminary data.</text>
</comment>